<keyword evidence="6" id="KW-1185">Reference proteome</keyword>
<gene>
    <name evidence="5" type="ORF">BC781_101297</name>
</gene>
<evidence type="ECO:0000256" key="2">
    <source>
        <dbReference type="ARBA" id="ARBA00023125"/>
    </source>
</evidence>
<name>A0A316A2L5_SEDFL</name>
<dbReference type="Proteomes" id="UP000245535">
    <property type="component" value="Unassembled WGS sequence"/>
</dbReference>
<dbReference type="RefSeq" id="WP_109615472.1">
    <property type="nucleotide sequence ID" value="NZ_QGDO01000001.1"/>
</dbReference>
<evidence type="ECO:0000256" key="1">
    <source>
        <dbReference type="ARBA" id="ARBA00023015"/>
    </source>
</evidence>
<accession>A0A316A2L5</accession>
<organism evidence="5 6">
    <name type="scientific">Sediminitomix flava</name>
    <dbReference type="NCBI Taxonomy" id="379075"/>
    <lineage>
        <taxon>Bacteria</taxon>
        <taxon>Pseudomonadati</taxon>
        <taxon>Bacteroidota</taxon>
        <taxon>Cytophagia</taxon>
        <taxon>Cytophagales</taxon>
        <taxon>Flammeovirgaceae</taxon>
        <taxon>Sediminitomix</taxon>
    </lineage>
</organism>
<dbReference type="PANTHER" id="PTHR47893">
    <property type="entry name" value="REGULATORY PROTEIN PCHR"/>
    <property type="match status" value="1"/>
</dbReference>
<dbReference type="GO" id="GO:0043565">
    <property type="term" value="F:sequence-specific DNA binding"/>
    <property type="evidence" value="ECO:0007669"/>
    <property type="project" value="InterPro"/>
</dbReference>
<reference evidence="5 6" key="1">
    <citation type="submission" date="2018-03" db="EMBL/GenBank/DDBJ databases">
        <title>Genomic Encyclopedia of Archaeal and Bacterial Type Strains, Phase II (KMG-II): from individual species to whole genera.</title>
        <authorList>
            <person name="Goeker M."/>
        </authorList>
    </citation>
    <scope>NUCLEOTIDE SEQUENCE [LARGE SCALE GENOMIC DNA]</scope>
    <source>
        <strain evidence="5 6">DSM 28229</strain>
    </source>
</reference>
<sequence length="340" mass="40110">MSSKPSKNTDTKEEKVSKIEIRSIPFSEQNWLDAFAQILDEKVENGKVQIPKTIGTGYLESLYHDDLMSIISIKINLKKDIIWHRLPCPDKSRYLIDFFRTDHLQGASINQDYNSKIQEGAFYLNPSTSLEFQNKKGTSIELIMVGLEHKWIEQYFPDILEESQDFLTVEQPYLAYESSGPKMKQLFNEFNKPAIEKEVSAQYFRAKCMEVFCLTYSYLKKRIQFRLRGIKEQELQTVFEIRNTLSENLEYPYTLKGLSLEYGMNKDYMNSLFEKVFAISIPNYLKKERMELAKYLLEKNYSVKEVAIKLGYSESQHFTRAFKTYFQILPKTYQINFHNK</sequence>
<dbReference type="InterPro" id="IPR009057">
    <property type="entry name" value="Homeodomain-like_sf"/>
</dbReference>
<keyword evidence="3" id="KW-0804">Transcription</keyword>
<dbReference type="SUPFAM" id="SSF46689">
    <property type="entry name" value="Homeodomain-like"/>
    <property type="match status" value="1"/>
</dbReference>
<evidence type="ECO:0000256" key="3">
    <source>
        <dbReference type="ARBA" id="ARBA00023163"/>
    </source>
</evidence>
<feature type="domain" description="HTH araC/xylS-type" evidence="4">
    <location>
        <begin position="239"/>
        <end position="336"/>
    </location>
</feature>
<dbReference type="InterPro" id="IPR053142">
    <property type="entry name" value="PchR_regulatory_protein"/>
</dbReference>
<dbReference type="EMBL" id="QGDO01000001">
    <property type="protein sequence ID" value="PWJ43947.1"/>
    <property type="molecule type" value="Genomic_DNA"/>
</dbReference>
<proteinExistence type="predicted"/>
<comment type="caution">
    <text evidence="5">The sequence shown here is derived from an EMBL/GenBank/DDBJ whole genome shotgun (WGS) entry which is preliminary data.</text>
</comment>
<evidence type="ECO:0000313" key="6">
    <source>
        <dbReference type="Proteomes" id="UP000245535"/>
    </source>
</evidence>
<dbReference type="GO" id="GO:0003700">
    <property type="term" value="F:DNA-binding transcription factor activity"/>
    <property type="evidence" value="ECO:0007669"/>
    <property type="project" value="InterPro"/>
</dbReference>
<evidence type="ECO:0000313" key="5">
    <source>
        <dbReference type="EMBL" id="PWJ43947.1"/>
    </source>
</evidence>
<dbReference type="OrthoDB" id="1156172at2"/>
<dbReference type="InterPro" id="IPR020449">
    <property type="entry name" value="Tscrpt_reg_AraC-type_HTH"/>
</dbReference>
<protein>
    <submittedName>
        <fullName evidence="5">AraC-like DNA-binding protein</fullName>
    </submittedName>
</protein>
<evidence type="ECO:0000259" key="4">
    <source>
        <dbReference type="PROSITE" id="PS01124"/>
    </source>
</evidence>
<dbReference type="PROSITE" id="PS00041">
    <property type="entry name" value="HTH_ARAC_FAMILY_1"/>
    <property type="match status" value="1"/>
</dbReference>
<dbReference type="InterPro" id="IPR018060">
    <property type="entry name" value="HTH_AraC"/>
</dbReference>
<keyword evidence="1" id="KW-0805">Transcription regulation</keyword>
<dbReference type="InterPro" id="IPR018062">
    <property type="entry name" value="HTH_AraC-typ_CS"/>
</dbReference>
<dbReference type="PROSITE" id="PS01124">
    <property type="entry name" value="HTH_ARAC_FAMILY_2"/>
    <property type="match status" value="1"/>
</dbReference>
<dbReference type="AlphaFoldDB" id="A0A316A2L5"/>
<dbReference type="SMART" id="SM00342">
    <property type="entry name" value="HTH_ARAC"/>
    <property type="match status" value="1"/>
</dbReference>
<dbReference type="Pfam" id="PF12833">
    <property type="entry name" value="HTH_18"/>
    <property type="match status" value="1"/>
</dbReference>
<keyword evidence="2 5" id="KW-0238">DNA-binding</keyword>
<dbReference type="PANTHER" id="PTHR47893:SF1">
    <property type="entry name" value="REGULATORY PROTEIN PCHR"/>
    <property type="match status" value="1"/>
</dbReference>
<dbReference type="Gene3D" id="1.10.10.60">
    <property type="entry name" value="Homeodomain-like"/>
    <property type="match status" value="1"/>
</dbReference>
<dbReference type="PRINTS" id="PR00032">
    <property type="entry name" value="HTHARAC"/>
</dbReference>